<dbReference type="InterPro" id="IPR011042">
    <property type="entry name" value="6-blade_b-propeller_TolB-like"/>
</dbReference>
<keyword evidence="2" id="KW-1185">Reference proteome</keyword>
<accession>A0ABU2UYC2</accession>
<dbReference type="InterPro" id="IPR051344">
    <property type="entry name" value="Vgb"/>
</dbReference>
<evidence type="ECO:0008006" key="3">
    <source>
        <dbReference type="Google" id="ProtNLM"/>
    </source>
</evidence>
<reference evidence="1" key="1">
    <citation type="submission" date="2024-05" db="EMBL/GenBank/DDBJ databases">
        <title>30 novel species of actinomycetes from the DSMZ collection.</title>
        <authorList>
            <person name="Nouioui I."/>
        </authorList>
    </citation>
    <scope>NUCLEOTIDE SEQUENCE</scope>
    <source>
        <strain evidence="1">DSM 41014</strain>
    </source>
</reference>
<protein>
    <recommendedName>
        <fullName evidence="3">Gluconolaconase</fullName>
    </recommendedName>
</protein>
<name>A0ABU2UYC2_9ACTN</name>
<feature type="non-terminal residue" evidence="1">
    <location>
        <position position="153"/>
    </location>
</feature>
<comment type="caution">
    <text evidence="1">The sequence shown here is derived from an EMBL/GenBank/DDBJ whole genome shotgun (WGS) entry which is preliminary data.</text>
</comment>
<sequence>LLEDVPSPNAMEVGPDGLLYFPVMGANEIWRIDPSGGDPQVVAGGLGVPDSVKFDADGHIVSTQVASGQVLRIDPRTGDQTLLAQLNPGLDNCTFVDGRLFVSNFTGEITEVLSGGGTEPLLPGGLNWPLDLTVGPDGDLYVADGTYFYRVNP</sequence>
<proteinExistence type="predicted"/>
<evidence type="ECO:0000313" key="1">
    <source>
        <dbReference type="EMBL" id="MDT0478279.1"/>
    </source>
</evidence>
<dbReference type="PANTHER" id="PTHR40274:SF4">
    <property type="entry name" value="BLL1406 PROTEIN"/>
    <property type="match status" value="1"/>
</dbReference>
<dbReference type="SUPFAM" id="SSF63829">
    <property type="entry name" value="Calcium-dependent phosphotriesterase"/>
    <property type="match status" value="1"/>
</dbReference>
<dbReference type="Gene3D" id="2.120.10.30">
    <property type="entry name" value="TolB, C-terminal domain"/>
    <property type="match status" value="1"/>
</dbReference>
<feature type="non-terminal residue" evidence="1">
    <location>
        <position position="1"/>
    </location>
</feature>
<gene>
    <name evidence="1" type="ORF">RM863_39855</name>
</gene>
<dbReference type="PANTHER" id="PTHR40274">
    <property type="entry name" value="VIRGINIAMYCIN B LYASE"/>
    <property type="match status" value="1"/>
</dbReference>
<dbReference type="EMBL" id="JAVRFF010000300">
    <property type="protein sequence ID" value="MDT0478279.1"/>
    <property type="molecule type" value="Genomic_DNA"/>
</dbReference>
<evidence type="ECO:0000313" key="2">
    <source>
        <dbReference type="Proteomes" id="UP001180489"/>
    </source>
</evidence>
<organism evidence="1 2">
    <name type="scientific">Streptomyces hintoniae</name>
    <dbReference type="NCBI Taxonomy" id="3075521"/>
    <lineage>
        <taxon>Bacteria</taxon>
        <taxon>Bacillati</taxon>
        <taxon>Actinomycetota</taxon>
        <taxon>Actinomycetes</taxon>
        <taxon>Kitasatosporales</taxon>
        <taxon>Streptomycetaceae</taxon>
        <taxon>Streptomyces</taxon>
    </lineage>
</organism>
<dbReference type="Proteomes" id="UP001180489">
    <property type="component" value="Unassembled WGS sequence"/>
</dbReference>